<accession>A0A1B6Q1D0</accession>
<dbReference type="Proteomes" id="UP000000768">
    <property type="component" value="Chromosome 3"/>
</dbReference>
<dbReference type="Gramene" id="KXG31734">
    <property type="protein sequence ID" value="KXG31734"/>
    <property type="gene ID" value="SORBI_3003G048400"/>
</dbReference>
<dbReference type="InParanoid" id="A0A1B6Q1D0"/>
<reference evidence="2 3" key="1">
    <citation type="journal article" date="2009" name="Nature">
        <title>The Sorghum bicolor genome and the diversification of grasses.</title>
        <authorList>
            <person name="Paterson A.H."/>
            <person name="Bowers J.E."/>
            <person name="Bruggmann R."/>
            <person name="Dubchak I."/>
            <person name="Grimwood J."/>
            <person name="Gundlach H."/>
            <person name="Haberer G."/>
            <person name="Hellsten U."/>
            <person name="Mitros T."/>
            <person name="Poliakov A."/>
            <person name="Schmutz J."/>
            <person name="Spannagl M."/>
            <person name="Tang H."/>
            <person name="Wang X."/>
            <person name="Wicker T."/>
            <person name="Bharti A.K."/>
            <person name="Chapman J."/>
            <person name="Feltus F.A."/>
            <person name="Gowik U."/>
            <person name="Grigoriev I.V."/>
            <person name="Lyons E."/>
            <person name="Maher C.A."/>
            <person name="Martis M."/>
            <person name="Narechania A."/>
            <person name="Otillar R.P."/>
            <person name="Penning B.W."/>
            <person name="Salamov A.A."/>
            <person name="Wang Y."/>
            <person name="Zhang L."/>
            <person name="Carpita N.C."/>
            <person name="Freeling M."/>
            <person name="Gingle A.R."/>
            <person name="Hash C.T."/>
            <person name="Keller B."/>
            <person name="Klein P."/>
            <person name="Kresovich S."/>
            <person name="McCann M.C."/>
            <person name="Ming R."/>
            <person name="Peterson D.G."/>
            <person name="Mehboob-ur-Rahman"/>
            <person name="Ware D."/>
            <person name="Westhoff P."/>
            <person name="Mayer K.F."/>
            <person name="Messing J."/>
            <person name="Rokhsar D.S."/>
        </authorList>
    </citation>
    <scope>NUCLEOTIDE SEQUENCE [LARGE SCALE GENOMIC DNA]</scope>
    <source>
        <strain evidence="3">cv. BTx623</strain>
    </source>
</reference>
<reference evidence="3" key="2">
    <citation type="journal article" date="2018" name="Plant J.">
        <title>The Sorghum bicolor reference genome: improved assembly, gene annotations, a transcriptome atlas, and signatures of genome organization.</title>
        <authorList>
            <person name="McCormick R.F."/>
            <person name="Truong S.K."/>
            <person name="Sreedasyam A."/>
            <person name="Jenkins J."/>
            <person name="Shu S."/>
            <person name="Sims D."/>
            <person name="Kennedy M."/>
            <person name="Amirebrahimi M."/>
            <person name="Weers B.D."/>
            <person name="McKinley B."/>
            <person name="Mattison A."/>
            <person name="Morishige D.T."/>
            <person name="Grimwood J."/>
            <person name="Schmutz J."/>
            <person name="Mullet J.E."/>
        </authorList>
    </citation>
    <scope>NUCLEOTIDE SEQUENCE [LARGE SCALE GENOMIC DNA]</scope>
    <source>
        <strain evidence="3">cv. BTx623</strain>
    </source>
</reference>
<evidence type="ECO:0000313" key="2">
    <source>
        <dbReference type="EMBL" id="KXG31734.1"/>
    </source>
</evidence>
<dbReference type="EMBL" id="CM000762">
    <property type="protein sequence ID" value="KXG31734.1"/>
    <property type="molecule type" value="Genomic_DNA"/>
</dbReference>
<keyword evidence="3" id="KW-1185">Reference proteome</keyword>
<sequence>MATPRNATPPRMIGSGRDRVSAARTGGVYATRRGAMREPGGKMMTSGSGPRQDPRS</sequence>
<proteinExistence type="predicted"/>
<name>A0A1B6Q1D0_SORBI</name>
<evidence type="ECO:0000313" key="3">
    <source>
        <dbReference type="Proteomes" id="UP000000768"/>
    </source>
</evidence>
<gene>
    <name evidence="2" type="ORF">SORBI_3003G048400</name>
</gene>
<protein>
    <submittedName>
        <fullName evidence="2">Uncharacterized protein</fullName>
    </submittedName>
</protein>
<evidence type="ECO:0000256" key="1">
    <source>
        <dbReference type="SAM" id="MobiDB-lite"/>
    </source>
</evidence>
<feature type="region of interest" description="Disordered" evidence="1">
    <location>
        <begin position="1"/>
        <end position="56"/>
    </location>
</feature>
<organism evidence="2 3">
    <name type="scientific">Sorghum bicolor</name>
    <name type="common">Sorghum</name>
    <name type="synonym">Sorghum vulgare</name>
    <dbReference type="NCBI Taxonomy" id="4558"/>
    <lineage>
        <taxon>Eukaryota</taxon>
        <taxon>Viridiplantae</taxon>
        <taxon>Streptophyta</taxon>
        <taxon>Embryophyta</taxon>
        <taxon>Tracheophyta</taxon>
        <taxon>Spermatophyta</taxon>
        <taxon>Magnoliopsida</taxon>
        <taxon>Liliopsida</taxon>
        <taxon>Poales</taxon>
        <taxon>Poaceae</taxon>
        <taxon>PACMAD clade</taxon>
        <taxon>Panicoideae</taxon>
        <taxon>Andropogonodae</taxon>
        <taxon>Andropogoneae</taxon>
        <taxon>Sorghinae</taxon>
        <taxon>Sorghum</taxon>
    </lineage>
</organism>
<dbReference type="AlphaFoldDB" id="A0A1B6Q1D0"/>